<feature type="region of interest" description="Disordered" evidence="1">
    <location>
        <begin position="96"/>
        <end position="329"/>
    </location>
</feature>
<dbReference type="EMBL" id="AGNL01026210">
    <property type="protein sequence ID" value="EJK58089.1"/>
    <property type="molecule type" value="Genomic_DNA"/>
</dbReference>
<feature type="compositionally biased region" description="Polar residues" evidence="1">
    <location>
        <begin position="279"/>
        <end position="292"/>
    </location>
</feature>
<evidence type="ECO:0000256" key="1">
    <source>
        <dbReference type="SAM" id="MobiDB-lite"/>
    </source>
</evidence>
<feature type="compositionally biased region" description="Low complexity" evidence="1">
    <location>
        <begin position="186"/>
        <end position="203"/>
    </location>
</feature>
<proteinExistence type="predicted"/>
<protein>
    <submittedName>
        <fullName evidence="3">Uncharacterized protein</fullName>
    </submittedName>
</protein>
<feature type="transmembrane region" description="Helical" evidence="2">
    <location>
        <begin position="60"/>
        <end position="81"/>
    </location>
</feature>
<accession>K0S050</accession>
<evidence type="ECO:0000256" key="2">
    <source>
        <dbReference type="SAM" id="Phobius"/>
    </source>
</evidence>
<sequence length="329" mass="35643">MLLDVLIYAAIAALLCESSKTGLFFVIDLCTSGAEIGEHSSDLTEQSGEVKQCSMGRGSYVSIASAATYFFSILILLPAMVGGDCDEDERLPTWMHSDENEEVMSPDEGDYSGTHGRKGVAHEQSCNNDGPPGGSRPMPGERRRRTTQSTTLLSDAGRIMPPRHQQRLDGSHRSGVSGYSRGRAQSMRGSMGHHSQGSHGSHGTANPRSRQTHCLPMDTSDRSRPSVMHQPQYHHNYHPKDHDNTRGPGARPPSQMRRSGGSGDPPNHMRASAAGSKGSIRSSMQQQNQVSLPISPPAEPDLPTLNIYPPNPDPKSGDDMSAITWDMAY</sequence>
<name>K0S050_THAOC</name>
<keyword evidence="2" id="KW-1133">Transmembrane helix</keyword>
<gene>
    <name evidence="3" type="ORF">THAOC_21812</name>
</gene>
<organism evidence="3 4">
    <name type="scientific">Thalassiosira oceanica</name>
    <name type="common">Marine diatom</name>
    <dbReference type="NCBI Taxonomy" id="159749"/>
    <lineage>
        <taxon>Eukaryota</taxon>
        <taxon>Sar</taxon>
        <taxon>Stramenopiles</taxon>
        <taxon>Ochrophyta</taxon>
        <taxon>Bacillariophyta</taxon>
        <taxon>Coscinodiscophyceae</taxon>
        <taxon>Thalassiosirophycidae</taxon>
        <taxon>Thalassiosirales</taxon>
        <taxon>Thalassiosiraceae</taxon>
        <taxon>Thalassiosira</taxon>
    </lineage>
</organism>
<comment type="caution">
    <text evidence="3">The sequence shown here is derived from an EMBL/GenBank/DDBJ whole genome shotgun (WGS) entry which is preliminary data.</text>
</comment>
<keyword evidence="2" id="KW-0472">Membrane</keyword>
<keyword evidence="2" id="KW-0812">Transmembrane</keyword>
<evidence type="ECO:0000313" key="4">
    <source>
        <dbReference type="Proteomes" id="UP000266841"/>
    </source>
</evidence>
<evidence type="ECO:0000313" key="3">
    <source>
        <dbReference type="EMBL" id="EJK58089.1"/>
    </source>
</evidence>
<dbReference type="eggNOG" id="ENOG502QZEH">
    <property type="taxonomic scope" value="Eukaryota"/>
</dbReference>
<dbReference type="Proteomes" id="UP000266841">
    <property type="component" value="Unassembled WGS sequence"/>
</dbReference>
<feature type="compositionally biased region" description="Acidic residues" evidence="1">
    <location>
        <begin position="99"/>
        <end position="110"/>
    </location>
</feature>
<reference evidence="3 4" key="1">
    <citation type="journal article" date="2012" name="Genome Biol.">
        <title>Genome and low-iron response of an oceanic diatom adapted to chronic iron limitation.</title>
        <authorList>
            <person name="Lommer M."/>
            <person name="Specht M."/>
            <person name="Roy A.S."/>
            <person name="Kraemer L."/>
            <person name="Andreson R."/>
            <person name="Gutowska M.A."/>
            <person name="Wolf J."/>
            <person name="Bergner S.V."/>
            <person name="Schilhabel M.B."/>
            <person name="Klostermeier U.C."/>
            <person name="Beiko R.G."/>
            <person name="Rosenstiel P."/>
            <person name="Hippler M."/>
            <person name="Laroche J."/>
        </authorList>
    </citation>
    <scope>NUCLEOTIDE SEQUENCE [LARGE SCALE GENOMIC DNA]</scope>
    <source>
        <strain evidence="3 4">CCMP1005</strain>
    </source>
</reference>
<keyword evidence="4" id="KW-1185">Reference proteome</keyword>
<dbReference type="AlphaFoldDB" id="K0S050"/>